<name>A0A0L1IW83_ASPN3</name>
<evidence type="ECO:0000313" key="3">
    <source>
        <dbReference type="Proteomes" id="UP000037505"/>
    </source>
</evidence>
<dbReference type="AlphaFoldDB" id="A0A0L1IW83"/>
<accession>A0A0L1IW83</accession>
<dbReference type="EMBL" id="JNOM01000244">
    <property type="protein sequence ID" value="KNG83826.1"/>
    <property type="molecule type" value="Genomic_DNA"/>
</dbReference>
<evidence type="ECO:0000256" key="1">
    <source>
        <dbReference type="SAM" id="Phobius"/>
    </source>
</evidence>
<evidence type="ECO:0000313" key="2">
    <source>
        <dbReference type="EMBL" id="KNG83826.1"/>
    </source>
</evidence>
<keyword evidence="1" id="KW-1133">Transmembrane helix</keyword>
<gene>
    <name evidence="2" type="ORF">ANOM_009342</name>
</gene>
<proteinExistence type="predicted"/>
<keyword evidence="1" id="KW-0812">Transmembrane</keyword>
<keyword evidence="1" id="KW-0472">Membrane</keyword>
<comment type="caution">
    <text evidence="2">The sequence shown here is derived from an EMBL/GenBank/DDBJ whole genome shotgun (WGS) entry which is preliminary data.</text>
</comment>
<dbReference type="GeneID" id="26811146"/>
<dbReference type="RefSeq" id="XP_015404749.1">
    <property type="nucleotide sequence ID" value="XM_015554598.1"/>
</dbReference>
<feature type="transmembrane region" description="Helical" evidence="1">
    <location>
        <begin position="115"/>
        <end position="137"/>
    </location>
</feature>
<organism evidence="2 3">
    <name type="scientific">Aspergillus nomiae NRRL (strain ATCC 15546 / NRRL 13137 / CBS 260.88 / M93)</name>
    <dbReference type="NCBI Taxonomy" id="1509407"/>
    <lineage>
        <taxon>Eukaryota</taxon>
        <taxon>Fungi</taxon>
        <taxon>Dikarya</taxon>
        <taxon>Ascomycota</taxon>
        <taxon>Pezizomycotina</taxon>
        <taxon>Eurotiomycetes</taxon>
        <taxon>Eurotiomycetidae</taxon>
        <taxon>Eurotiales</taxon>
        <taxon>Aspergillaceae</taxon>
        <taxon>Aspergillus</taxon>
        <taxon>Aspergillus subgen. Circumdati</taxon>
    </lineage>
</organism>
<dbReference type="Proteomes" id="UP000037505">
    <property type="component" value="Unassembled WGS sequence"/>
</dbReference>
<sequence>MGLTDDNTILRSVIGIAVQLLGCSPCRWRSMGNVDGGQGGGLLMVVDKKWEAVRIAMLCDASKKTRSSLRRSETPWADLESDAAEAFPALMVTKARATKVSPKTSGADGLLGSGWVGGTASTVVVMIMLLLANAYGFA</sequence>
<reference evidence="2 3" key="1">
    <citation type="submission" date="2014-06" db="EMBL/GenBank/DDBJ databases">
        <title>The Genome of the Aflatoxigenic Filamentous Fungus Aspergillus nomius.</title>
        <authorList>
            <person name="Moore M.G."/>
            <person name="Shannon B.M."/>
            <person name="Brian M.M."/>
        </authorList>
    </citation>
    <scope>NUCLEOTIDE SEQUENCE [LARGE SCALE GENOMIC DNA]</scope>
    <source>
        <strain evidence="2 3">NRRL 13137</strain>
    </source>
</reference>
<protein>
    <submittedName>
        <fullName evidence="2">Uncharacterized protein</fullName>
    </submittedName>
</protein>
<keyword evidence="3" id="KW-1185">Reference proteome</keyword>